<dbReference type="RefSeq" id="WP_205117226.1">
    <property type="nucleotide sequence ID" value="NZ_JAFBCM010000001.1"/>
</dbReference>
<dbReference type="InterPro" id="IPR029065">
    <property type="entry name" value="Enolase_C-like"/>
</dbReference>
<dbReference type="Proteomes" id="UP001595699">
    <property type="component" value="Unassembled WGS sequence"/>
</dbReference>
<dbReference type="InterPro" id="IPR034593">
    <property type="entry name" value="DgoD-like"/>
</dbReference>
<feature type="domain" description="Mandelate racemase/muconate lactonizing enzyme C-terminal" evidence="1">
    <location>
        <begin position="139"/>
        <end position="245"/>
    </location>
</feature>
<dbReference type="SUPFAM" id="SSF54826">
    <property type="entry name" value="Enolase N-terminal domain-like"/>
    <property type="match status" value="1"/>
</dbReference>
<dbReference type="EMBL" id="JBHRZH010000006">
    <property type="protein sequence ID" value="MFC3760999.1"/>
    <property type="molecule type" value="Genomic_DNA"/>
</dbReference>
<dbReference type="Pfam" id="PF13378">
    <property type="entry name" value="MR_MLE_C"/>
    <property type="match status" value="1"/>
</dbReference>
<gene>
    <name evidence="2" type="ORF">ACFOUW_09115</name>
</gene>
<dbReference type="InterPro" id="IPR013342">
    <property type="entry name" value="Mandelate_racemase_C"/>
</dbReference>
<name>A0ABV7Y842_9ACTN</name>
<proteinExistence type="predicted"/>
<evidence type="ECO:0000259" key="1">
    <source>
        <dbReference type="SMART" id="SM00922"/>
    </source>
</evidence>
<dbReference type="SUPFAM" id="SSF51604">
    <property type="entry name" value="Enolase C-terminal domain-like"/>
    <property type="match status" value="1"/>
</dbReference>
<comment type="caution">
    <text evidence="2">The sequence shown here is derived from an EMBL/GenBank/DDBJ whole genome shotgun (WGS) entry which is preliminary data.</text>
</comment>
<protein>
    <submittedName>
        <fullName evidence="2">Mandelate racemase/muconate lactonizing enzyme family protein</fullName>
    </submittedName>
</protein>
<evidence type="ECO:0000313" key="2">
    <source>
        <dbReference type="EMBL" id="MFC3760999.1"/>
    </source>
</evidence>
<sequence>MAQIADQRIDRIETGQLTYSYPRTVGRNSHLGSHGSGGTLPILVVRTSDGAHGWGIAAGSLSALPGLVGSRLGELFDPEVGVINEAAFPLDFALHDLAGRLLGEPVYSLLGKLGEPSVTCYSGAIYLDDLDPEGSPRGIDAVLENAAADFAAGYRAFKLKIGRGYRWQEPRAGLRRDIEVTRAVRTAFPTERILVDANDGYTGPGFVEYFEQVKDCDLFWIEEPFAETREDLALLRPLTGPTLIADGEAHPNVPELLELSREGLLDVLLMDVVSYGFTAWRQVMPSLREASVQASPHAWGQPLKSLYAAQLAAGLGNVVTVEGVPGTTAGIDTSGYPLVEGVLSVPAQPGFGIPLPTIPLAPVT</sequence>
<keyword evidence="3" id="KW-1185">Reference proteome</keyword>
<accession>A0ABV7Y842</accession>
<dbReference type="SFLD" id="SFLDS00001">
    <property type="entry name" value="Enolase"/>
    <property type="match status" value="1"/>
</dbReference>
<organism evidence="2 3">
    <name type="scientific">Tenggerimyces flavus</name>
    <dbReference type="NCBI Taxonomy" id="1708749"/>
    <lineage>
        <taxon>Bacteria</taxon>
        <taxon>Bacillati</taxon>
        <taxon>Actinomycetota</taxon>
        <taxon>Actinomycetes</taxon>
        <taxon>Propionibacteriales</taxon>
        <taxon>Nocardioidaceae</taxon>
        <taxon>Tenggerimyces</taxon>
    </lineage>
</organism>
<dbReference type="PANTHER" id="PTHR48080">
    <property type="entry name" value="D-GALACTONATE DEHYDRATASE-RELATED"/>
    <property type="match status" value="1"/>
</dbReference>
<dbReference type="SMART" id="SM00922">
    <property type="entry name" value="MR_MLE"/>
    <property type="match status" value="1"/>
</dbReference>
<dbReference type="InterPro" id="IPR029017">
    <property type="entry name" value="Enolase-like_N"/>
</dbReference>
<dbReference type="Gene3D" id="3.30.390.10">
    <property type="entry name" value="Enolase-like, N-terminal domain"/>
    <property type="match status" value="1"/>
</dbReference>
<dbReference type="InterPro" id="IPR036849">
    <property type="entry name" value="Enolase-like_C_sf"/>
</dbReference>
<dbReference type="Gene3D" id="3.20.20.120">
    <property type="entry name" value="Enolase-like C-terminal domain"/>
    <property type="match status" value="1"/>
</dbReference>
<reference evidence="3" key="1">
    <citation type="journal article" date="2019" name="Int. J. Syst. Evol. Microbiol.">
        <title>The Global Catalogue of Microorganisms (GCM) 10K type strain sequencing project: providing services to taxonomists for standard genome sequencing and annotation.</title>
        <authorList>
            <consortium name="The Broad Institute Genomics Platform"/>
            <consortium name="The Broad Institute Genome Sequencing Center for Infectious Disease"/>
            <person name="Wu L."/>
            <person name="Ma J."/>
        </authorList>
    </citation>
    <scope>NUCLEOTIDE SEQUENCE [LARGE SCALE GENOMIC DNA]</scope>
    <source>
        <strain evidence="3">CGMCC 4.7241</strain>
    </source>
</reference>
<evidence type="ECO:0000313" key="3">
    <source>
        <dbReference type="Proteomes" id="UP001595699"/>
    </source>
</evidence>